<feature type="non-terminal residue" evidence="1">
    <location>
        <position position="1"/>
    </location>
</feature>
<name>X0XZS3_9ZZZZ</name>
<dbReference type="Gene3D" id="3.50.50.60">
    <property type="entry name" value="FAD/NAD(P)-binding domain"/>
    <property type="match status" value="1"/>
</dbReference>
<dbReference type="PANTHER" id="PTHR10617:SF107">
    <property type="entry name" value="ELECTRON TRANSFER FLAVOPROTEIN-UBIQUINONE OXIDOREDUCTASE, MITOCHONDRIAL"/>
    <property type="match status" value="1"/>
</dbReference>
<evidence type="ECO:0000313" key="1">
    <source>
        <dbReference type="EMBL" id="GAG42038.1"/>
    </source>
</evidence>
<sequence>FTRNRAVKSPMNLPNFRKRGYHVVSLNNVVKWLAERCEAAGIEIYPGFAGAEILTEGNRVIGVRMGDMGIDKDGQPKSNFEPGMDILAKVTVLGEGVRGNLAKQLIQKFDLEGERPQVFETGVKEIWRIKPEKHQP</sequence>
<feature type="non-terminal residue" evidence="1">
    <location>
        <position position="136"/>
    </location>
</feature>
<dbReference type="GO" id="GO:0004174">
    <property type="term" value="F:electron-transferring-flavoprotein dehydrogenase activity"/>
    <property type="evidence" value="ECO:0007669"/>
    <property type="project" value="InterPro"/>
</dbReference>
<comment type="caution">
    <text evidence="1">The sequence shown here is derived from an EMBL/GenBank/DDBJ whole genome shotgun (WGS) entry which is preliminary data.</text>
</comment>
<dbReference type="PANTHER" id="PTHR10617">
    <property type="entry name" value="ELECTRON TRANSFER FLAVOPROTEIN-UBIQUINONE OXIDOREDUCTASE"/>
    <property type="match status" value="1"/>
</dbReference>
<gene>
    <name evidence="1" type="ORF">S01H1_84309</name>
</gene>
<dbReference type="InterPro" id="IPR040156">
    <property type="entry name" value="ETF-QO"/>
</dbReference>
<dbReference type="EMBL" id="BARS01057523">
    <property type="protein sequence ID" value="GAG42038.1"/>
    <property type="molecule type" value="Genomic_DNA"/>
</dbReference>
<reference evidence="1" key="1">
    <citation type="journal article" date="2014" name="Front. Microbiol.">
        <title>High frequency of phylogenetically diverse reductive dehalogenase-homologous genes in deep subseafloor sedimentary metagenomes.</title>
        <authorList>
            <person name="Kawai M."/>
            <person name="Futagami T."/>
            <person name="Toyoda A."/>
            <person name="Takaki Y."/>
            <person name="Nishi S."/>
            <person name="Hori S."/>
            <person name="Arai W."/>
            <person name="Tsubouchi T."/>
            <person name="Morono Y."/>
            <person name="Uchiyama I."/>
            <person name="Ito T."/>
            <person name="Fujiyama A."/>
            <person name="Inagaki F."/>
            <person name="Takami H."/>
        </authorList>
    </citation>
    <scope>NUCLEOTIDE SEQUENCE</scope>
    <source>
        <strain evidence="1">Expedition CK06-06</strain>
    </source>
</reference>
<accession>X0XZS3</accession>
<dbReference type="AlphaFoldDB" id="X0XZS3"/>
<dbReference type="SUPFAM" id="SSF51905">
    <property type="entry name" value="FAD/NAD(P)-binding domain"/>
    <property type="match status" value="1"/>
</dbReference>
<proteinExistence type="predicted"/>
<protein>
    <submittedName>
        <fullName evidence="1">Uncharacterized protein</fullName>
    </submittedName>
</protein>
<organism evidence="1">
    <name type="scientific">marine sediment metagenome</name>
    <dbReference type="NCBI Taxonomy" id="412755"/>
    <lineage>
        <taxon>unclassified sequences</taxon>
        <taxon>metagenomes</taxon>
        <taxon>ecological metagenomes</taxon>
    </lineage>
</organism>
<dbReference type="InterPro" id="IPR036188">
    <property type="entry name" value="FAD/NAD-bd_sf"/>
</dbReference>